<dbReference type="InterPro" id="IPR029787">
    <property type="entry name" value="Nucleotide_cyclase"/>
</dbReference>
<name>A0ABY3VYM7_9MYCO</name>
<reference evidence="4" key="1">
    <citation type="submission" date="2022-08" db="EMBL/GenBank/DDBJ databases">
        <title>Whole genome sequencing of non-tuberculosis mycobacteria type-strains.</title>
        <authorList>
            <person name="Igarashi Y."/>
            <person name="Osugi A."/>
            <person name="Mitarai S."/>
        </authorList>
    </citation>
    <scope>NUCLEOTIDE SEQUENCE</scope>
    <source>
        <strain evidence="4">DSM 45127</strain>
    </source>
</reference>
<dbReference type="SMART" id="SM00052">
    <property type="entry name" value="EAL"/>
    <property type="match status" value="1"/>
</dbReference>
<evidence type="ECO:0000313" key="4">
    <source>
        <dbReference type="EMBL" id="UMB71813.1"/>
    </source>
</evidence>
<evidence type="ECO:0000313" key="5">
    <source>
        <dbReference type="Proteomes" id="UP001055336"/>
    </source>
</evidence>
<organism evidence="4 5">
    <name type="scientific">Mycobacterium paraterrae</name>
    <dbReference type="NCBI Taxonomy" id="577492"/>
    <lineage>
        <taxon>Bacteria</taxon>
        <taxon>Bacillati</taxon>
        <taxon>Actinomycetota</taxon>
        <taxon>Actinomycetes</taxon>
        <taxon>Mycobacteriales</taxon>
        <taxon>Mycobacteriaceae</taxon>
        <taxon>Mycobacterium</taxon>
    </lineage>
</organism>
<dbReference type="NCBIfam" id="TIGR00254">
    <property type="entry name" value="GGDEF"/>
    <property type="match status" value="1"/>
</dbReference>
<dbReference type="SUPFAM" id="SSF55073">
    <property type="entry name" value="Nucleotide cyclase"/>
    <property type="match status" value="1"/>
</dbReference>
<feature type="transmembrane region" description="Helical" evidence="1">
    <location>
        <begin position="167"/>
        <end position="187"/>
    </location>
</feature>
<dbReference type="Proteomes" id="UP001055336">
    <property type="component" value="Chromosome"/>
</dbReference>
<accession>A0ABY3VYM7</accession>
<keyword evidence="1" id="KW-0472">Membrane</keyword>
<keyword evidence="1" id="KW-0812">Transmembrane</keyword>
<evidence type="ECO:0000259" key="3">
    <source>
        <dbReference type="PROSITE" id="PS50887"/>
    </source>
</evidence>
<dbReference type="InterPro" id="IPR000160">
    <property type="entry name" value="GGDEF_dom"/>
</dbReference>
<dbReference type="RefSeq" id="WP_240263541.1">
    <property type="nucleotide sequence ID" value="NZ_CP092488.2"/>
</dbReference>
<dbReference type="EMBL" id="CP092488">
    <property type="protein sequence ID" value="UMB71813.1"/>
    <property type="molecule type" value="Genomic_DNA"/>
</dbReference>
<keyword evidence="1" id="KW-1133">Transmembrane helix</keyword>
<dbReference type="InterPro" id="IPR043128">
    <property type="entry name" value="Rev_trsase/Diguanyl_cyclase"/>
</dbReference>
<feature type="transmembrane region" description="Helical" evidence="1">
    <location>
        <begin position="44"/>
        <end position="61"/>
    </location>
</feature>
<dbReference type="PANTHER" id="PTHR33121">
    <property type="entry name" value="CYCLIC DI-GMP PHOSPHODIESTERASE PDEF"/>
    <property type="match status" value="1"/>
</dbReference>
<proteinExistence type="predicted"/>
<dbReference type="CDD" id="cd01949">
    <property type="entry name" value="GGDEF"/>
    <property type="match status" value="1"/>
</dbReference>
<dbReference type="Pfam" id="PF00990">
    <property type="entry name" value="GGDEF"/>
    <property type="match status" value="1"/>
</dbReference>
<dbReference type="InterPro" id="IPR035919">
    <property type="entry name" value="EAL_sf"/>
</dbReference>
<dbReference type="PROSITE" id="PS50887">
    <property type="entry name" value="GGDEF"/>
    <property type="match status" value="1"/>
</dbReference>
<evidence type="ECO:0000259" key="2">
    <source>
        <dbReference type="PROSITE" id="PS50883"/>
    </source>
</evidence>
<dbReference type="PROSITE" id="PS50883">
    <property type="entry name" value="EAL"/>
    <property type="match status" value="1"/>
</dbReference>
<dbReference type="PANTHER" id="PTHR33121:SF70">
    <property type="entry name" value="SIGNALING PROTEIN YKOW"/>
    <property type="match status" value="1"/>
</dbReference>
<keyword evidence="5" id="KW-1185">Reference proteome</keyword>
<feature type="transmembrane region" description="Helical" evidence="1">
    <location>
        <begin position="136"/>
        <end position="155"/>
    </location>
</feature>
<dbReference type="Gene3D" id="3.30.70.270">
    <property type="match status" value="1"/>
</dbReference>
<dbReference type="Pfam" id="PF00563">
    <property type="entry name" value="EAL"/>
    <property type="match status" value="1"/>
</dbReference>
<protein>
    <submittedName>
        <fullName evidence="4">EAL domain-containing protein</fullName>
    </submittedName>
</protein>
<dbReference type="Gene3D" id="3.20.20.450">
    <property type="entry name" value="EAL domain"/>
    <property type="match status" value="1"/>
</dbReference>
<gene>
    <name evidence="4" type="ORF">MKK62_11645</name>
</gene>
<feature type="transmembrane region" description="Helical" evidence="1">
    <location>
        <begin position="73"/>
        <end position="92"/>
    </location>
</feature>
<dbReference type="CDD" id="cd01948">
    <property type="entry name" value="EAL"/>
    <property type="match status" value="1"/>
</dbReference>
<dbReference type="SUPFAM" id="SSF141868">
    <property type="entry name" value="EAL domain-like"/>
    <property type="match status" value="1"/>
</dbReference>
<feature type="transmembrane region" description="Helical" evidence="1">
    <location>
        <begin position="267"/>
        <end position="287"/>
    </location>
</feature>
<evidence type="ECO:0000256" key="1">
    <source>
        <dbReference type="SAM" id="Phobius"/>
    </source>
</evidence>
<feature type="transmembrane region" description="Helical" evidence="1">
    <location>
        <begin position="199"/>
        <end position="216"/>
    </location>
</feature>
<dbReference type="InterPro" id="IPR001633">
    <property type="entry name" value="EAL_dom"/>
</dbReference>
<feature type="domain" description="GGDEF" evidence="3">
    <location>
        <begin position="357"/>
        <end position="491"/>
    </location>
</feature>
<feature type="domain" description="EAL" evidence="2">
    <location>
        <begin position="509"/>
        <end position="762"/>
    </location>
</feature>
<feature type="transmembrane region" description="Helical" evidence="1">
    <location>
        <begin position="228"/>
        <end position="246"/>
    </location>
</feature>
<feature type="transmembrane region" description="Helical" evidence="1">
    <location>
        <begin position="104"/>
        <end position="124"/>
    </location>
</feature>
<dbReference type="SMART" id="SM00267">
    <property type="entry name" value="GGDEF"/>
    <property type="match status" value="1"/>
</dbReference>
<dbReference type="InterPro" id="IPR050706">
    <property type="entry name" value="Cyclic-di-GMP_PDE-like"/>
</dbReference>
<sequence length="766" mass="82094">MSASRSRHVTLAAFATAGAVSFAAMLLGGVSDLGPTGLDRVGPLGTVIMGMFATGCAAASAKGSRGGQRGSWIVVTVGLGGWTFGNAMWLYVAGGGAVPIADRSVAELGYAVLPLFALAAGLLVPSHEDSRYGVSLVLDGVLVGASLLEVIGTLTLSTADSVDFSRILLAVITAAYLALFVMVLMVTRKAQPARRLSPALMAAGFAAIGIGGLVHISGRNPLSVPDNVVAAGWIGGAYFFAMSALASRPGPDLDSGLARRSSRLSMLLPYLPLGFAAIVGAVHFWPADRGERLLYSTGLVVAATVVTRHLLALDRKRRLIEAMAEAAFRDTLTGLANRRLLDERLAHAAQLHDRLNVPLSVLSIRVDDFNVINNTLGYAASDELLRTVGTRLQGSVRAGDTVARMGGDEFAILVEDRPDVAMQVAKRVARAFDTALDIAETRVYVHLSIGVATAQPDEEVAMTAAALLNQAEAARSRAEQTTATDVQTFSPERDAHLGRRKSFRDGIARLQLLWDLRRAIDDRLLTLVYQPQFAMLSGAVCGAESLLRWEHSTLGTLEPREFLPLVREHGLMDAVTDLVLSRAVADGAAWHTAGIMIPVAVNLWARSLDDDTLPERIISVLDAHGMSPSLLTVEITEELMVADFVKGREVLNRLRENGIRVSIDDFGSGYSTLTYLRELPIDEVKLDRQLIAPILFDRRAATIARSVIELAEEFDIASVAEGIENEETALWLRRFGCDVVQGNYYCGPLPAGEIPHVPALPMRNTQ</sequence>